<reference evidence="1 2" key="1">
    <citation type="submission" date="2017-06" db="EMBL/GenBank/DDBJ databases">
        <title>Comparative genomic analysis of Ambrosia Fusariam Clade fungi.</title>
        <authorList>
            <person name="Stajich J.E."/>
            <person name="Carrillo J."/>
            <person name="Kijimoto T."/>
            <person name="Eskalen A."/>
            <person name="O'Donnell K."/>
            <person name="Kasson M."/>
        </authorList>
    </citation>
    <scope>NUCLEOTIDE SEQUENCE [LARGE SCALE GENOMIC DNA]</scope>
    <source>
        <strain evidence="1 2">NRRL62584</strain>
    </source>
</reference>
<dbReference type="CDD" id="cd00448">
    <property type="entry name" value="YjgF_YER057c_UK114_family"/>
    <property type="match status" value="1"/>
</dbReference>
<dbReference type="Proteomes" id="UP000288168">
    <property type="component" value="Unassembled WGS sequence"/>
</dbReference>
<dbReference type="PANTHER" id="PTHR11803:SF42">
    <property type="entry name" value="MMF1"/>
    <property type="match status" value="1"/>
</dbReference>
<comment type="caution">
    <text evidence="1">The sequence shown here is derived from an EMBL/GenBank/DDBJ whole genome shotgun (WGS) entry which is preliminary data.</text>
</comment>
<evidence type="ECO:0000313" key="2">
    <source>
        <dbReference type="Proteomes" id="UP000288168"/>
    </source>
</evidence>
<dbReference type="AlphaFoldDB" id="A0A428P0D1"/>
<gene>
    <name evidence="1" type="ORF">CEP54_013786</name>
</gene>
<protein>
    <recommendedName>
        <fullName evidence="3">RidA family protein</fullName>
    </recommendedName>
</protein>
<name>A0A428P0D1_9HYPO</name>
<accession>A0A428P0D1</accession>
<dbReference type="OrthoDB" id="309640at2759"/>
<organism evidence="1 2">
    <name type="scientific">Fusarium duplospermum</name>
    <dbReference type="NCBI Taxonomy" id="1325734"/>
    <lineage>
        <taxon>Eukaryota</taxon>
        <taxon>Fungi</taxon>
        <taxon>Dikarya</taxon>
        <taxon>Ascomycota</taxon>
        <taxon>Pezizomycotina</taxon>
        <taxon>Sordariomycetes</taxon>
        <taxon>Hypocreomycetidae</taxon>
        <taxon>Hypocreales</taxon>
        <taxon>Nectriaceae</taxon>
        <taxon>Fusarium</taxon>
        <taxon>Fusarium solani species complex</taxon>
    </lineage>
</organism>
<keyword evidence="2" id="KW-1185">Reference proteome</keyword>
<dbReference type="EMBL" id="NKCI01000235">
    <property type="protein sequence ID" value="RSL46574.1"/>
    <property type="molecule type" value="Genomic_DNA"/>
</dbReference>
<dbReference type="Pfam" id="PF01042">
    <property type="entry name" value="Ribonuc_L-PSP"/>
    <property type="match status" value="1"/>
</dbReference>
<dbReference type="GO" id="GO:0005739">
    <property type="term" value="C:mitochondrion"/>
    <property type="evidence" value="ECO:0007669"/>
    <property type="project" value="TreeGrafter"/>
</dbReference>
<dbReference type="InterPro" id="IPR035959">
    <property type="entry name" value="RutC-like_sf"/>
</dbReference>
<dbReference type="Gene3D" id="3.30.1330.40">
    <property type="entry name" value="RutC-like"/>
    <property type="match status" value="1"/>
</dbReference>
<dbReference type="GO" id="GO:0019239">
    <property type="term" value="F:deaminase activity"/>
    <property type="evidence" value="ECO:0007669"/>
    <property type="project" value="TreeGrafter"/>
</dbReference>
<evidence type="ECO:0008006" key="3">
    <source>
        <dbReference type="Google" id="ProtNLM"/>
    </source>
</evidence>
<dbReference type="InterPro" id="IPR006175">
    <property type="entry name" value="YjgF/YER057c/UK114"/>
</dbReference>
<dbReference type="SUPFAM" id="SSF55298">
    <property type="entry name" value="YjgF-like"/>
    <property type="match status" value="1"/>
</dbReference>
<proteinExistence type="predicted"/>
<dbReference type="GO" id="GO:0005829">
    <property type="term" value="C:cytosol"/>
    <property type="evidence" value="ECO:0007669"/>
    <property type="project" value="TreeGrafter"/>
</dbReference>
<dbReference type="PANTHER" id="PTHR11803">
    <property type="entry name" value="2-IMINOBUTANOATE/2-IMINOPROPANOATE DEAMINASE RIDA"/>
    <property type="match status" value="1"/>
</dbReference>
<evidence type="ECO:0000313" key="1">
    <source>
        <dbReference type="EMBL" id="RSL46574.1"/>
    </source>
</evidence>
<dbReference type="STRING" id="1325734.A0A428P0D1"/>
<sequence>MSLLDSTQVRVDGASTNGLYSQALVVGNMVFLSGVTGVDPATGNLVEGTVAGRTTQVFKNISRILEAAGSSLRKVRVNIFLTSMSDYATMNEAYMQVLSQDVKP</sequence>